<protein>
    <recommendedName>
        <fullName evidence="2">DNA primase/polymerase bifunctional N-terminal domain-containing protein</fullName>
    </recommendedName>
</protein>
<dbReference type="Pfam" id="PF09250">
    <property type="entry name" value="Prim-Pol"/>
    <property type="match status" value="1"/>
</dbReference>
<dbReference type="SUPFAM" id="SSF56747">
    <property type="entry name" value="Prim-pol domain"/>
    <property type="match status" value="1"/>
</dbReference>
<keyword evidence="4" id="KW-1185">Reference proteome</keyword>
<proteinExistence type="predicted"/>
<feature type="domain" description="DNA primase/polymerase bifunctional N-terminal" evidence="2">
    <location>
        <begin position="20"/>
        <end position="172"/>
    </location>
</feature>
<evidence type="ECO:0000256" key="1">
    <source>
        <dbReference type="SAM" id="MobiDB-lite"/>
    </source>
</evidence>
<sequence length="372" mass="39696">MIPALSDTNPHSDVLRCRRTLWKNGFHPIPVRTGDKRPAEAKWAAREGADPPTCVAPDAVVKPGALNTGILCDGLRAIDADIDDAAISEKVWRLATAMLGEAPVRFRDDSERFLLVYRAAEGEPRKCAINGTHGAVEVLGRGNQFVAFGQHPDGAAYEWSMGSPEIRRRDQLPAVTEDQISAFFAACAPLIGARLPEAGASPSRTIGSLVAQPSMETSAWGRAALDAECERVASASPGTQSNTLASAAFKVGQRVASGEIDRADAEQSLLSAGRQMVNGDPKRRWTGREIMNVIGRQIEAGLASPVGPDRVEDDVIWDFDPSVDEKAEPAAANEPAPTAGKTPIVPVPADAPPMNFKHPAWGRAPPRMAVPR</sequence>
<dbReference type="SMART" id="SM00943">
    <property type="entry name" value="Prim-Pol"/>
    <property type="match status" value="1"/>
</dbReference>
<dbReference type="Proteomes" id="UP000533469">
    <property type="component" value="Unassembled WGS sequence"/>
</dbReference>
<comment type="caution">
    <text evidence="3">The sequence shown here is derived from an EMBL/GenBank/DDBJ whole genome shotgun (WGS) entry which is preliminary data.</text>
</comment>
<feature type="compositionally biased region" description="Low complexity" evidence="1">
    <location>
        <begin position="329"/>
        <end position="339"/>
    </location>
</feature>
<dbReference type="RefSeq" id="WP_183190693.1">
    <property type="nucleotide sequence ID" value="NZ_JACICD010000006.1"/>
</dbReference>
<evidence type="ECO:0000259" key="2">
    <source>
        <dbReference type="SMART" id="SM00943"/>
    </source>
</evidence>
<gene>
    <name evidence="3" type="ORF">FHS55_003137</name>
</gene>
<dbReference type="AlphaFoldDB" id="A0A839ZCW8"/>
<organism evidence="3 4">
    <name type="scientific">Ancylobacter tetraedralis</name>
    <dbReference type="NCBI Taxonomy" id="217068"/>
    <lineage>
        <taxon>Bacteria</taxon>
        <taxon>Pseudomonadati</taxon>
        <taxon>Pseudomonadota</taxon>
        <taxon>Alphaproteobacteria</taxon>
        <taxon>Hyphomicrobiales</taxon>
        <taxon>Xanthobacteraceae</taxon>
        <taxon>Ancylobacter</taxon>
    </lineage>
</organism>
<reference evidence="3 4" key="1">
    <citation type="submission" date="2020-08" db="EMBL/GenBank/DDBJ databases">
        <title>Genomic Encyclopedia of Type Strains, Phase IV (KMG-IV): sequencing the most valuable type-strain genomes for metagenomic binning, comparative biology and taxonomic classification.</title>
        <authorList>
            <person name="Goeker M."/>
        </authorList>
    </citation>
    <scope>NUCLEOTIDE SEQUENCE [LARGE SCALE GENOMIC DNA]</scope>
    <source>
        <strain evidence="3 4">DSM 5895</strain>
    </source>
</reference>
<evidence type="ECO:0000313" key="4">
    <source>
        <dbReference type="Proteomes" id="UP000533469"/>
    </source>
</evidence>
<dbReference type="InterPro" id="IPR015330">
    <property type="entry name" value="DNA_primase/pol_bifunc_N"/>
</dbReference>
<name>A0A839ZCW8_9HYPH</name>
<accession>A0A839ZCW8</accession>
<feature type="region of interest" description="Disordered" evidence="1">
    <location>
        <begin position="325"/>
        <end position="351"/>
    </location>
</feature>
<dbReference type="EMBL" id="JACICD010000006">
    <property type="protein sequence ID" value="MBB3772516.1"/>
    <property type="molecule type" value="Genomic_DNA"/>
</dbReference>
<evidence type="ECO:0000313" key="3">
    <source>
        <dbReference type="EMBL" id="MBB3772516.1"/>
    </source>
</evidence>